<organism evidence="2 3">
    <name type="scientific">Dreissena polymorpha</name>
    <name type="common">Zebra mussel</name>
    <name type="synonym">Mytilus polymorpha</name>
    <dbReference type="NCBI Taxonomy" id="45954"/>
    <lineage>
        <taxon>Eukaryota</taxon>
        <taxon>Metazoa</taxon>
        <taxon>Spiralia</taxon>
        <taxon>Lophotrochozoa</taxon>
        <taxon>Mollusca</taxon>
        <taxon>Bivalvia</taxon>
        <taxon>Autobranchia</taxon>
        <taxon>Heteroconchia</taxon>
        <taxon>Euheterodonta</taxon>
        <taxon>Imparidentia</taxon>
        <taxon>Neoheterodontei</taxon>
        <taxon>Myida</taxon>
        <taxon>Dreissenoidea</taxon>
        <taxon>Dreissenidae</taxon>
        <taxon>Dreissena</taxon>
    </lineage>
</organism>
<evidence type="ECO:0000313" key="3">
    <source>
        <dbReference type="Proteomes" id="UP000828390"/>
    </source>
</evidence>
<sequence>MASAMRSLSGDNAGHFMTGYVIGDRSDRTGSKDVDQPQRNEPTTDVDYPVTSMDDGEMGKTWNTKLSHRRSSSDHGAFAYYRSVPVDVDHGATTVRRSMSHSDVEHGAIASSIVFIPWCVLLHRSVPVDVDHEATTVRGFMSHSEHQLPGTDPVTERNIRHGFSVPKKNLLTSVFV</sequence>
<dbReference type="EMBL" id="JAIWYP010000013">
    <property type="protein sequence ID" value="KAH3716764.1"/>
    <property type="molecule type" value="Genomic_DNA"/>
</dbReference>
<evidence type="ECO:0000313" key="2">
    <source>
        <dbReference type="EMBL" id="KAH3716764.1"/>
    </source>
</evidence>
<comment type="caution">
    <text evidence="2">The sequence shown here is derived from an EMBL/GenBank/DDBJ whole genome shotgun (WGS) entry which is preliminary data.</text>
</comment>
<keyword evidence="3" id="KW-1185">Reference proteome</keyword>
<feature type="compositionally biased region" description="Basic and acidic residues" evidence="1">
    <location>
        <begin position="24"/>
        <end position="38"/>
    </location>
</feature>
<reference evidence="2" key="2">
    <citation type="submission" date="2020-11" db="EMBL/GenBank/DDBJ databases">
        <authorList>
            <person name="McCartney M.A."/>
            <person name="Auch B."/>
            <person name="Kono T."/>
            <person name="Mallez S."/>
            <person name="Becker A."/>
            <person name="Gohl D.M."/>
            <person name="Silverstein K.A.T."/>
            <person name="Koren S."/>
            <person name="Bechman K.B."/>
            <person name="Herman A."/>
            <person name="Abrahante J.E."/>
            <person name="Garbe J."/>
        </authorList>
    </citation>
    <scope>NUCLEOTIDE SEQUENCE</scope>
    <source>
        <strain evidence="2">Duluth1</strain>
        <tissue evidence="2">Whole animal</tissue>
    </source>
</reference>
<proteinExistence type="predicted"/>
<evidence type="ECO:0000256" key="1">
    <source>
        <dbReference type="SAM" id="MobiDB-lite"/>
    </source>
</evidence>
<protein>
    <submittedName>
        <fullName evidence="2">Uncharacterized protein</fullName>
    </submittedName>
</protein>
<accession>A0A9D4HGN3</accession>
<feature type="region of interest" description="Disordered" evidence="1">
    <location>
        <begin position="19"/>
        <end position="58"/>
    </location>
</feature>
<gene>
    <name evidence="2" type="ORF">DPMN_059493</name>
</gene>
<reference evidence="2" key="1">
    <citation type="journal article" date="2019" name="bioRxiv">
        <title>The Genome of the Zebra Mussel, Dreissena polymorpha: A Resource for Invasive Species Research.</title>
        <authorList>
            <person name="McCartney M.A."/>
            <person name="Auch B."/>
            <person name="Kono T."/>
            <person name="Mallez S."/>
            <person name="Zhang Y."/>
            <person name="Obille A."/>
            <person name="Becker A."/>
            <person name="Abrahante J.E."/>
            <person name="Garbe J."/>
            <person name="Badalamenti J.P."/>
            <person name="Herman A."/>
            <person name="Mangelson H."/>
            <person name="Liachko I."/>
            <person name="Sullivan S."/>
            <person name="Sone E.D."/>
            <person name="Koren S."/>
            <person name="Silverstein K.A.T."/>
            <person name="Beckman K.B."/>
            <person name="Gohl D.M."/>
        </authorList>
    </citation>
    <scope>NUCLEOTIDE SEQUENCE</scope>
    <source>
        <strain evidence="2">Duluth1</strain>
        <tissue evidence="2">Whole animal</tissue>
    </source>
</reference>
<name>A0A9D4HGN3_DREPO</name>
<dbReference type="Proteomes" id="UP000828390">
    <property type="component" value="Unassembled WGS sequence"/>
</dbReference>
<dbReference type="AlphaFoldDB" id="A0A9D4HGN3"/>